<reference evidence="1 2" key="1">
    <citation type="submission" date="2018-01" db="EMBL/GenBank/DDBJ databases">
        <title>Whole genome sequencing of Histamine producing bacteria.</title>
        <authorList>
            <person name="Butler K."/>
        </authorList>
    </citation>
    <scope>NUCLEOTIDE SEQUENCE [LARGE SCALE GENOMIC DNA]</scope>
    <source>
        <strain evidence="1 2">FS-7.2</strain>
    </source>
</reference>
<name>A0A2T3KMS3_9GAMM</name>
<gene>
    <name evidence="1" type="ORF">C9J27_03515</name>
</gene>
<evidence type="ECO:0000313" key="2">
    <source>
        <dbReference type="Proteomes" id="UP000241426"/>
    </source>
</evidence>
<protein>
    <recommendedName>
        <fullName evidence="3">Flagellar secretion chaperone FliS</fullName>
    </recommendedName>
</protein>
<sequence>MKGTIRKKTYKKTQTSEVAGLSQYALTMRLYKEMLRRLEVCEYAMNNRPALGAKFFDLKSTSLGKVLAISAYLIETTDKSADTVISDIFIQMYTYVYQNAMDANLRVELASTQRAKEMVTKIIEVWGVIPETSRY</sequence>
<dbReference type="AlphaFoldDB" id="A0A2T3KMS3"/>
<organism evidence="1 2">
    <name type="scientific">Photobacterium kishitanii</name>
    <dbReference type="NCBI Taxonomy" id="318456"/>
    <lineage>
        <taxon>Bacteria</taxon>
        <taxon>Pseudomonadati</taxon>
        <taxon>Pseudomonadota</taxon>
        <taxon>Gammaproteobacteria</taxon>
        <taxon>Vibrionales</taxon>
        <taxon>Vibrionaceae</taxon>
        <taxon>Photobacterium</taxon>
    </lineage>
</organism>
<dbReference type="SUPFAM" id="SSF101116">
    <property type="entry name" value="Flagellar export chaperone FliS"/>
    <property type="match status" value="1"/>
</dbReference>
<dbReference type="Gene3D" id="1.20.120.340">
    <property type="entry name" value="Flagellar protein FliS"/>
    <property type="match status" value="1"/>
</dbReference>
<accession>A0A2T3KMS3</accession>
<dbReference type="RefSeq" id="WP_107288827.1">
    <property type="nucleotide sequence ID" value="NZ_PYNF01000002.1"/>
</dbReference>
<proteinExistence type="predicted"/>
<dbReference type="EMBL" id="PYNF01000002">
    <property type="protein sequence ID" value="PSV01100.1"/>
    <property type="molecule type" value="Genomic_DNA"/>
</dbReference>
<dbReference type="InterPro" id="IPR003713">
    <property type="entry name" value="FliS"/>
</dbReference>
<evidence type="ECO:0008006" key="3">
    <source>
        <dbReference type="Google" id="ProtNLM"/>
    </source>
</evidence>
<evidence type="ECO:0000313" key="1">
    <source>
        <dbReference type="EMBL" id="PSV01100.1"/>
    </source>
</evidence>
<dbReference type="Proteomes" id="UP000241426">
    <property type="component" value="Unassembled WGS sequence"/>
</dbReference>
<comment type="caution">
    <text evidence="1">The sequence shown here is derived from an EMBL/GenBank/DDBJ whole genome shotgun (WGS) entry which is preliminary data.</text>
</comment>
<dbReference type="InterPro" id="IPR036584">
    <property type="entry name" value="FliS_sf"/>
</dbReference>
<dbReference type="Pfam" id="PF02561">
    <property type="entry name" value="FliS"/>
    <property type="match status" value="1"/>
</dbReference>
<dbReference type="GO" id="GO:0044780">
    <property type="term" value="P:bacterial-type flagellum assembly"/>
    <property type="evidence" value="ECO:0007669"/>
    <property type="project" value="InterPro"/>
</dbReference>